<dbReference type="Pfam" id="PF01783">
    <property type="entry name" value="Ribosomal_L32p"/>
    <property type="match status" value="1"/>
</dbReference>
<dbReference type="PANTHER" id="PTHR21026">
    <property type="entry name" value="39S RIBOSOMAL PROTEIN L32, MITOCHONDRIAL"/>
    <property type="match status" value="1"/>
</dbReference>
<dbReference type="Proteomes" id="UP000594454">
    <property type="component" value="Chromosome 1"/>
</dbReference>
<reference evidence="11 12" key="1">
    <citation type="submission" date="2020-11" db="EMBL/GenBank/DDBJ databases">
        <authorList>
            <person name="Wallbank WR R."/>
            <person name="Pardo Diaz C."/>
            <person name="Kozak K."/>
            <person name="Martin S."/>
            <person name="Jiggins C."/>
            <person name="Moest M."/>
            <person name="Warren A I."/>
            <person name="Generalovic N T."/>
            <person name="Byers J.R.P. K."/>
            <person name="Montejo-Kovacevich G."/>
            <person name="Yen C E."/>
        </authorList>
    </citation>
    <scope>NUCLEOTIDE SEQUENCE [LARGE SCALE GENOMIC DNA]</scope>
</reference>
<evidence type="ECO:0000256" key="7">
    <source>
        <dbReference type="ARBA" id="ARBA00039935"/>
    </source>
</evidence>
<organism evidence="11 12">
    <name type="scientific">Hermetia illucens</name>
    <name type="common">Black soldier fly</name>
    <dbReference type="NCBI Taxonomy" id="343691"/>
    <lineage>
        <taxon>Eukaryota</taxon>
        <taxon>Metazoa</taxon>
        <taxon>Ecdysozoa</taxon>
        <taxon>Arthropoda</taxon>
        <taxon>Hexapoda</taxon>
        <taxon>Insecta</taxon>
        <taxon>Pterygota</taxon>
        <taxon>Neoptera</taxon>
        <taxon>Endopterygota</taxon>
        <taxon>Diptera</taxon>
        <taxon>Brachycera</taxon>
        <taxon>Stratiomyomorpha</taxon>
        <taxon>Stratiomyidae</taxon>
        <taxon>Hermetiinae</taxon>
        <taxon>Hermetia</taxon>
    </lineage>
</organism>
<evidence type="ECO:0000256" key="10">
    <source>
        <dbReference type="SAM" id="MobiDB-lite"/>
    </source>
</evidence>
<dbReference type="InterPro" id="IPR002677">
    <property type="entry name" value="Ribosomal_bL32"/>
</dbReference>
<evidence type="ECO:0000256" key="3">
    <source>
        <dbReference type="ARBA" id="ARBA00022946"/>
    </source>
</evidence>
<dbReference type="OMA" id="VLCPHCY"/>
<evidence type="ECO:0000256" key="4">
    <source>
        <dbReference type="ARBA" id="ARBA00022980"/>
    </source>
</evidence>
<keyword evidence="3" id="KW-0809">Transit peptide</keyword>
<accession>A0A7R8UBL5</accession>
<gene>
    <name evidence="11" type="ORF">HERILL_LOCUS890</name>
</gene>
<dbReference type="GO" id="GO:0006412">
    <property type="term" value="P:translation"/>
    <property type="evidence" value="ECO:0007669"/>
    <property type="project" value="InterPro"/>
</dbReference>
<dbReference type="EMBL" id="LR899009">
    <property type="protein sequence ID" value="CAD7077551.1"/>
    <property type="molecule type" value="Genomic_DNA"/>
</dbReference>
<dbReference type="GO" id="GO:0005762">
    <property type="term" value="C:mitochondrial large ribosomal subunit"/>
    <property type="evidence" value="ECO:0007669"/>
    <property type="project" value="TreeGrafter"/>
</dbReference>
<keyword evidence="5" id="KW-0496">Mitochondrion</keyword>
<evidence type="ECO:0000256" key="5">
    <source>
        <dbReference type="ARBA" id="ARBA00023128"/>
    </source>
</evidence>
<dbReference type="GO" id="GO:0003735">
    <property type="term" value="F:structural constituent of ribosome"/>
    <property type="evidence" value="ECO:0007669"/>
    <property type="project" value="InterPro"/>
</dbReference>
<feature type="region of interest" description="Disordered" evidence="10">
    <location>
        <begin position="183"/>
        <end position="203"/>
    </location>
</feature>
<evidence type="ECO:0000313" key="12">
    <source>
        <dbReference type="Proteomes" id="UP000594454"/>
    </source>
</evidence>
<evidence type="ECO:0000256" key="6">
    <source>
        <dbReference type="ARBA" id="ARBA00023274"/>
    </source>
</evidence>
<comment type="function">
    <text evidence="9">Component of the mitochondrial large ribosomal subunit (mt-LSU). The mitochondrial ribosome (mitoribosome) is a large ribonucleoprotein complex responsible for the synthesis of proteins inside mitochondria.</text>
</comment>
<dbReference type="SUPFAM" id="SSF57829">
    <property type="entry name" value="Zn-binding ribosomal proteins"/>
    <property type="match status" value="1"/>
</dbReference>
<comment type="subcellular location">
    <subcellularLocation>
        <location evidence="1">Mitochondrion</location>
    </subcellularLocation>
</comment>
<evidence type="ECO:0000256" key="1">
    <source>
        <dbReference type="ARBA" id="ARBA00004173"/>
    </source>
</evidence>
<evidence type="ECO:0000256" key="9">
    <source>
        <dbReference type="ARBA" id="ARBA00045766"/>
    </source>
</evidence>
<dbReference type="InParanoid" id="A0A7R8UBL5"/>
<dbReference type="InterPro" id="IPR011332">
    <property type="entry name" value="Ribosomal_zn-bd"/>
</dbReference>
<keyword evidence="4" id="KW-0689">Ribosomal protein</keyword>
<evidence type="ECO:0000256" key="2">
    <source>
        <dbReference type="ARBA" id="ARBA00008560"/>
    </source>
</evidence>
<dbReference type="PANTHER" id="PTHR21026:SF2">
    <property type="entry name" value="LARGE RIBOSOMAL SUBUNIT PROTEIN BL32M"/>
    <property type="match status" value="1"/>
</dbReference>
<dbReference type="FunCoup" id="A0A7R8UBL5">
    <property type="interactions" value="402"/>
</dbReference>
<proteinExistence type="inferred from homology"/>
<evidence type="ECO:0000256" key="8">
    <source>
        <dbReference type="ARBA" id="ARBA00042577"/>
    </source>
</evidence>
<sequence length="203" mass="23679">MSNYLSIQAVRLLQRIDRFCASILSRNFPPPDAYCLPAVQNSPLSGVVNGANKPQRTLREIWSDAILWAVPKHRRTVEKRLKRKYGRPDQFWKMLKVNWNIRTCNNCGKDYEAGTLCPHCYEKVKKETEEIQTKIQEELKLDPVEKDVVILYDGEKDDRPEIVNGKRIVEMKKPRPMWFSKNLIQKSTQQNTANKPIKPDDLV</sequence>
<comment type="similarity">
    <text evidence="2">Belongs to the bacterial ribosomal protein bL32 family.</text>
</comment>
<evidence type="ECO:0000313" key="11">
    <source>
        <dbReference type="EMBL" id="CAD7077551.1"/>
    </source>
</evidence>
<dbReference type="AlphaFoldDB" id="A0A7R8UBL5"/>
<protein>
    <recommendedName>
        <fullName evidence="7">Large ribosomal subunit protein bL32m</fullName>
    </recommendedName>
    <alternativeName>
        <fullName evidence="8">39S ribosomal protein L32, mitochondrial</fullName>
    </alternativeName>
</protein>
<name>A0A7R8UBL5_HERIL</name>
<keyword evidence="12" id="KW-1185">Reference proteome</keyword>
<dbReference type="OrthoDB" id="2014905at2759"/>
<keyword evidence="6" id="KW-0687">Ribonucleoprotein</keyword>
<feature type="compositionally biased region" description="Polar residues" evidence="10">
    <location>
        <begin position="183"/>
        <end position="194"/>
    </location>
</feature>
<dbReference type="InterPro" id="IPR051991">
    <property type="entry name" value="Mitoribosomal_protein_bL32"/>
</dbReference>